<protein>
    <submittedName>
        <fullName evidence="1">Uncharacterized protein</fullName>
    </submittedName>
</protein>
<accession>A0A937AHG4</accession>
<dbReference type="RefSeq" id="WP_201923188.1">
    <property type="nucleotide sequence ID" value="NZ_JAERQG010000004.1"/>
</dbReference>
<dbReference type="Gene3D" id="2.60.120.200">
    <property type="match status" value="1"/>
</dbReference>
<dbReference type="InterPro" id="IPR025975">
    <property type="entry name" value="Polysacc_lyase"/>
</dbReference>
<dbReference type="EMBL" id="JAERQG010000004">
    <property type="protein sequence ID" value="MBL0766529.1"/>
    <property type="molecule type" value="Genomic_DNA"/>
</dbReference>
<proteinExistence type="predicted"/>
<organism evidence="1 2">
    <name type="scientific">Marivirga atlantica</name>
    <dbReference type="NCBI Taxonomy" id="1548457"/>
    <lineage>
        <taxon>Bacteria</taxon>
        <taxon>Pseudomonadati</taxon>
        <taxon>Bacteroidota</taxon>
        <taxon>Cytophagia</taxon>
        <taxon>Cytophagales</taxon>
        <taxon>Marivirgaceae</taxon>
        <taxon>Marivirga</taxon>
    </lineage>
</organism>
<dbReference type="AlphaFoldDB" id="A0A937AHG4"/>
<sequence length="273" mass="30291">MKRLLILALLCTACAENDPSTTVDEDEVNYTFEDGFETSGNELSELFPNDDSRWTNIQQVDPDNGNNEINLESSTVLAGSSSLRIYAEASNNILSKADIEKGGFSAPEGSTIKITANFYIASTANIENLLLIDLECCSCWDPEVPDNQCPGIRLMMKENDFLSIERGKILGSTIVQSAVAFPRNVWVNVVWELALSSDNNGMNKLYINGQEVISESGMNMPNADLFRAEFAKNGIDFELQVPLYYERFQIGATANPTQDDIELFIDDVKLEIK</sequence>
<evidence type="ECO:0000313" key="2">
    <source>
        <dbReference type="Proteomes" id="UP000642920"/>
    </source>
</evidence>
<keyword evidence="2" id="KW-1185">Reference proteome</keyword>
<name>A0A937AHG4_9BACT</name>
<dbReference type="Proteomes" id="UP000642920">
    <property type="component" value="Unassembled WGS sequence"/>
</dbReference>
<comment type="caution">
    <text evidence="1">The sequence shown here is derived from an EMBL/GenBank/DDBJ whole genome shotgun (WGS) entry which is preliminary data.</text>
</comment>
<evidence type="ECO:0000313" key="1">
    <source>
        <dbReference type="EMBL" id="MBL0766529.1"/>
    </source>
</evidence>
<gene>
    <name evidence="1" type="ORF">JKP34_14775</name>
</gene>
<dbReference type="Pfam" id="PF14099">
    <property type="entry name" value="Polysacc_lyase"/>
    <property type="match status" value="1"/>
</dbReference>
<reference evidence="1" key="1">
    <citation type="submission" date="2021-01" db="EMBL/GenBank/DDBJ databases">
        <title>Marivirga sp. nov., isolated from intertidal surface sediments.</title>
        <authorList>
            <person name="Zhang M."/>
        </authorList>
    </citation>
    <scope>NUCLEOTIDE SEQUENCE</scope>
    <source>
        <strain evidence="1">SM1354</strain>
    </source>
</reference>